<dbReference type="SUPFAM" id="SSF53613">
    <property type="entry name" value="Ribokinase-like"/>
    <property type="match status" value="1"/>
</dbReference>
<keyword evidence="2 6" id="KW-0808">Transferase</keyword>
<dbReference type="InterPro" id="IPR050306">
    <property type="entry name" value="PfkB_Carbo_kinase"/>
</dbReference>
<reference evidence="9" key="1">
    <citation type="journal article" date="2019" name="Int. J. Syst. Evol. Microbiol.">
        <title>The Global Catalogue of Microorganisms (GCM) 10K type strain sequencing project: providing services to taxonomists for standard genome sequencing and annotation.</title>
        <authorList>
            <consortium name="The Broad Institute Genomics Platform"/>
            <consortium name="The Broad Institute Genome Sequencing Center for Infectious Disease"/>
            <person name="Wu L."/>
            <person name="Ma J."/>
        </authorList>
    </citation>
    <scope>NUCLEOTIDE SEQUENCE [LARGE SCALE GENOMIC DNA]</scope>
    <source>
        <strain evidence="9">JCM 9458</strain>
    </source>
</reference>
<protein>
    <submittedName>
        <fullName evidence="8">Carbohydrate kinase</fullName>
    </submittedName>
</protein>
<evidence type="ECO:0000256" key="1">
    <source>
        <dbReference type="ARBA" id="ARBA00010688"/>
    </source>
</evidence>
<feature type="domain" description="Carbohydrate kinase PfkB" evidence="7">
    <location>
        <begin position="13"/>
        <end position="323"/>
    </location>
</feature>
<keyword evidence="3" id="KW-0547">Nucleotide-binding</keyword>
<dbReference type="InterPro" id="IPR002173">
    <property type="entry name" value="Carboh/pur_kinase_PfkB_CS"/>
</dbReference>
<comment type="similarity">
    <text evidence="1 6">Belongs to the carbohydrate kinase PfkB family.</text>
</comment>
<dbReference type="Gene3D" id="3.40.1190.20">
    <property type="match status" value="1"/>
</dbReference>
<dbReference type="CDD" id="cd01167">
    <property type="entry name" value="bac_FRK"/>
    <property type="match status" value="1"/>
</dbReference>
<evidence type="ECO:0000259" key="7">
    <source>
        <dbReference type="Pfam" id="PF00294"/>
    </source>
</evidence>
<organism evidence="8 9">
    <name type="scientific">Cryptosporangium minutisporangium</name>
    <dbReference type="NCBI Taxonomy" id="113569"/>
    <lineage>
        <taxon>Bacteria</taxon>
        <taxon>Bacillati</taxon>
        <taxon>Actinomycetota</taxon>
        <taxon>Actinomycetes</taxon>
        <taxon>Cryptosporangiales</taxon>
        <taxon>Cryptosporangiaceae</taxon>
        <taxon>Cryptosporangium</taxon>
    </lineage>
</organism>
<evidence type="ECO:0000313" key="9">
    <source>
        <dbReference type="Proteomes" id="UP001501676"/>
    </source>
</evidence>
<evidence type="ECO:0000313" key="8">
    <source>
        <dbReference type="EMBL" id="GAA3385814.1"/>
    </source>
</evidence>
<dbReference type="EMBL" id="BAAAYN010000012">
    <property type="protein sequence ID" value="GAA3385814.1"/>
    <property type="molecule type" value="Genomic_DNA"/>
</dbReference>
<evidence type="ECO:0000256" key="3">
    <source>
        <dbReference type="ARBA" id="ARBA00022741"/>
    </source>
</evidence>
<evidence type="ECO:0000256" key="5">
    <source>
        <dbReference type="ARBA" id="ARBA00022840"/>
    </source>
</evidence>
<evidence type="ECO:0000256" key="6">
    <source>
        <dbReference type="RuleBase" id="RU003704"/>
    </source>
</evidence>
<dbReference type="PANTHER" id="PTHR43085">
    <property type="entry name" value="HEXOKINASE FAMILY MEMBER"/>
    <property type="match status" value="1"/>
</dbReference>
<dbReference type="PROSITE" id="PS00584">
    <property type="entry name" value="PFKB_KINASES_2"/>
    <property type="match status" value="1"/>
</dbReference>
<proteinExistence type="inferred from homology"/>
<dbReference type="PANTHER" id="PTHR43085:SF1">
    <property type="entry name" value="PSEUDOURIDINE KINASE-RELATED"/>
    <property type="match status" value="1"/>
</dbReference>
<name>A0ABP6SVE7_9ACTN</name>
<keyword evidence="5" id="KW-0067">ATP-binding</keyword>
<gene>
    <name evidence="8" type="ORF">GCM10020369_20810</name>
</gene>
<dbReference type="Proteomes" id="UP001501676">
    <property type="component" value="Unassembled WGS sequence"/>
</dbReference>
<dbReference type="InterPro" id="IPR029056">
    <property type="entry name" value="Ribokinase-like"/>
</dbReference>
<dbReference type="GO" id="GO:0016301">
    <property type="term" value="F:kinase activity"/>
    <property type="evidence" value="ECO:0007669"/>
    <property type="project" value="UniProtKB-KW"/>
</dbReference>
<dbReference type="Pfam" id="PF00294">
    <property type="entry name" value="PfkB"/>
    <property type="match status" value="1"/>
</dbReference>
<dbReference type="PRINTS" id="PR00990">
    <property type="entry name" value="RIBOKINASE"/>
</dbReference>
<keyword evidence="9" id="KW-1185">Reference proteome</keyword>
<dbReference type="RefSeq" id="WP_345727811.1">
    <property type="nucleotide sequence ID" value="NZ_BAAAYN010000012.1"/>
</dbReference>
<comment type="caution">
    <text evidence="8">The sequence shown here is derived from an EMBL/GenBank/DDBJ whole genome shotgun (WGS) entry which is preliminary data.</text>
</comment>
<accession>A0ABP6SVE7</accession>
<dbReference type="InterPro" id="IPR002139">
    <property type="entry name" value="Ribo/fructo_kinase"/>
</dbReference>
<dbReference type="InterPro" id="IPR011611">
    <property type="entry name" value="PfkB_dom"/>
</dbReference>
<evidence type="ECO:0000256" key="4">
    <source>
        <dbReference type="ARBA" id="ARBA00022777"/>
    </source>
</evidence>
<evidence type="ECO:0000256" key="2">
    <source>
        <dbReference type="ARBA" id="ARBA00022679"/>
    </source>
</evidence>
<keyword evidence="4 6" id="KW-0418">Kinase</keyword>
<sequence>MTTNAPGRLTPLTVVIGENIVDLVPDQADGEDIPYRARAGGSPANIAVSLAKLGSRAALAARVSRDVFGARIRARLADAGVDARYLVDAVEPSSLAVVTFDAERRASYDFWLNGTADWQWRDRDLPNPLDDEVGALHIGSLAAYLSPGAEVIEKLVAREGYRGRVTLSFDPNIRPTIVAAPDGSLDAARARTERLVRLVDVVKVSDEDLGWLYPDVPAEDAAAEWAEIGPALVVVTRGSEGALAIGRAATVTVPAPAVTVADTIGAGDSFAGALLHALDVRGLLGPGGADRIAGLDADTLAAVIRTAATAAALTCTRVGAVPPTAEELEAALKEFSG</sequence>